<organism evidence="2 3">
    <name type="scientific">Glossina palpalis gambiensis</name>
    <dbReference type="NCBI Taxonomy" id="67801"/>
    <lineage>
        <taxon>Eukaryota</taxon>
        <taxon>Metazoa</taxon>
        <taxon>Ecdysozoa</taxon>
        <taxon>Arthropoda</taxon>
        <taxon>Hexapoda</taxon>
        <taxon>Insecta</taxon>
        <taxon>Pterygota</taxon>
        <taxon>Neoptera</taxon>
        <taxon>Endopterygota</taxon>
        <taxon>Diptera</taxon>
        <taxon>Brachycera</taxon>
        <taxon>Muscomorpha</taxon>
        <taxon>Hippoboscoidea</taxon>
        <taxon>Glossinidae</taxon>
        <taxon>Glossina</taxon>
    </lineage>
</organism>
<protein>
    <submittedName>
        <fullName evidence="2">Uncharacterized protein</fullName>
    </submittedName>
</protein>
<evidence type="ECO:0000313" key="3">
    <source>
        <dbReference type="Proteomes" id="UP000092460"/>
    </source>
</evidence>
<feature type="compositionally biased region" description="Polar residues" evidence="1">
    <location>
        <begin position="1"/>
        <end position="11"/>
    </location>
</feature>
<dbReference type="Proteomes" id="UP000092460">
    <property type="component" value="Unassembled WGS sequence"/>
</dbReference>
<evidence type="ECO:0000256" key="1">
    <source>
        <dbReference type="SAM" id="MobiDB-lite"/>
    </source>
</evidence>
<feature type="region of interest" description="Disordered" evidence="1">
    <location>
        <begin position="1"/>
        <end position="24"/>
    </location>
</feature>
<feature type="compositionally biased region" description="Low complexity" evidence="1">
    <location>
        <begin position="12"/>
        <end position="24"/>
    </location>
</feature>
<feature type="region of interest" description="Disordered" evidence="1">
    <location>
        <begin position="79"/>
        <end position="98"/>
    </location>
</feature>
<accession>A0A1B0BMU3</accession>
<name>A0A1B0BMU3_9MUSC</name>
<dbReference type="AlphaFoldDB" id="A0A1B0BMU3"/>
<sequence length="193" mass="21809">MLHYQLTEQFPQQRQQQQQEQQQRSNTLLRVYHLHLNAEKENPPFARTNNETKIMKTLAPNIRRRRRCERHHLELYHGTVGNDKVSSPTTELIPKSKSASTSPINELLSGIPAPPITPPPAFLPIGYKRSTQSSKIATVKRSLDPIYVVSCIPCISNSNQACADVALKFEKCNALKQQVRSLSLKPSASNQET</sequence>
<evidence type="ECO:0000313" key="2">
    <source>
        <dbReference type="EnsemblMetazoa" id="GPPI035025-PA"/>
    </source>
</evidence>
<dbReference type="VEuPathDB" id="VectorBase:GPPI035025"/>
<keyword evidence="3" id="KW-1185">Reference proteome</keyword>
<reference evidence="2" key="2">
    <citation type="submission" date="2020-05" db="UniProtKB">
        <authorList>
            <consortium name="EnsemblMetazoa"/>
        </authorList>
    </citation>
    <scope>IDENTIFICATION</scope>
    <source>
        <strain evidence="2">IAEA</strain>
    </source>
</reference>
<proteinExistence type="predicted"/>
<dbReference type="EnsemblMetazoa" id="GPPI035025-RA">
    <property type="protein sequence ID" value="GPPI035025-PA"/>
    <property type="gene ID" value="GPPI035025"/>
</dbReference>
<reference evidence="3" key="1">
    <citation type="submission" date="2015-01" db="EMBL/GenBank/DDBJ databases">
        <authorList>
            <person name="Aksoy S."/>
            <person name="Warren W."/>
            <person name="Wilson R.K."/>
        </authorList>
    </citation>
    <scope>NUCLEOTIDE SEQUENCE [LARGE SCALE GENOMIC DNA]</scope>
    <source>
        <strain evidence="3">IAEA</strain>
    </source>
</reference>
<dbReference type="EMBL" id="JXJN01017056">
    <property type="status" value="NOT_ANNOTATED_CDS"/>
    <property type="molecule type" value="Genomic_DNA"/>
</dbReference>